<evidence type="ECO:0000313" key="2">
    <source>
        <dbReference type="EMBL" id="MCZ8373098.1"/>
    </source>
</evidence>
<dbReference type="SUPFAM" id="SSF51306">
    <property type="entry name" value="LexA/Signal peptidase"/>
    <property type="match status" value="1"/>
</dbReference>
<dbReference type="Gene3D" id="2.10.109.10">
    <property type="entry name" value="Umud Fragment, subunit A"/>
    <property type="match status" value="1"/>
</dbReference>
<evidence type="ECO:0000259" key="1">
    <source>
        <dbReference type="Pfam" id="PF00717"/>
    </source>
</evidence>
<dbReference type="Pfam" id="PF00717">
    <property type="entry name" value="Peptidase_S24"/>
    <property type="match status" value="1"/>
</dbReference>
<dbReference type="EMBL" id="JAPZVM010000009">
    <property type="protein sequence ID" value="MCZ8373098.1"/>
    <property type="molecule type" value="Genomic_DNA"/>
</dbReference>
<keyword evidence="3" id="KW-1185">Reference proteome</keyword>
<accession>A0ABT4PJ88</accession>
<dbReference type="InterPro" id="IPR039418">
    <property type="entry name" value="LexA-like"/>
</dbReference>
<sequence>MGKYISNYDELPIPNKKIYDLVQEQTNGSVKAFAEIIGVSQQVLDRIFKIDSRNGKYPSVSEKIKVGLKEKFGIDEIWLLTDEKSNTPKSENEASPIDEPIILRVPLVSQYAQAGYLCGYADAAYMATLPTIPYIVDHEAQGHYVAFEVKGDSMNDGTEDAILEGDRLLCREIMPHLWADSRLHFRKWDFVIVHSEGILVKRIIDHDVENHTITIHSLNSMYPDKIINLADVKQIFNVIELQRPRRR</sequence>
<name>A0ABT4PJ88_9BACT</name>
<feature type="domain" description="Peptidase S24/S26A/S26B/S26C" evidence="1">
    <location>
        <begin position="107"/>
        <end position="232"/>
    </location>
</feature>
<protein>
    <submittedName>
        <fullName evidence="2">S24 family peptidase</fullName>
    </submittedName>
</protein>
<dbReference type="Proteomes" id="UP001141933">
    <property type="component" value="Unassembled WGS sequence"/>
</dbReference>
<comment type="caution">
    <text evidence="2">The sequence shown here is derived from an EMBL/GenBank/DDBJ whole genome shotgun (WGS) entry which is preliminary data.</text>
</comment>
<dbReference type="CDD" id="cd06529">
    <property type="entry name" value="S24_LexA-like"/>
    <property type="match status" value="1"/>
</dbReference>
<dbReference type="InterPro" id="IPR036286">
    <property type="entry name" value="LexA/Signal_pep-like_sf"/>
</dbReference>
<evidence type="ECO:0000313" key="3">
    <source>
        <dbReference type="Proteomes" id="UP001141933"/>
    </source>
</evidence>
<proteinExistence type="predicted"/>
<dbReference type="RefSeq" id="WP_269878409.1">
    <property type="nucleotide sequence ID" value="NZ_JAPZVM010000009.1"/>
</dbReference>
<gene>
    <name evidence="2" type="ORF">O6P32_10330</name>
</gene>
<reference evidence="2" key="1">
    <citation type="submission" date="2022-12" db="EMBL/GenBank/DDBJ databases">
        <title>Phocaeicola acetigenes sp. nov., isolated feces from a healthy human.</title>
        <authorList>
            <person name="Do H."/>
            <person name="Ha Y.B."/>
            <person name="Kim J.-S."/>
            <person name="Suh M.K."/>
            <person name="Kim H.S."/>
            <person name="Lee J.-S."/>
        </authorList>
    </citation>
    <scope>NUCLEOTIDE SEQUENCE</scope>
    <source>
        <strain evidence="2">KGMB11183</strain>
    </source>
</reference>
<dbReference type="InterPro" id="IPR015927">
    <property type="entry name" value="Peptidase_S24_S26A/B/C"/>
</dbReference>
<organism evidence="2 3">
    <name type="scientific">Phocaeicola acetigenes</name>
    <dbReference type="NCBI Taxonomy" id="3016083"/>
    <lineage>
        <taxon>Bacteria</taxon>
        <taxon>Pseudomonadati</taxon>
        <taxon>Bacteroidota</taxon>
        <taxon>Bacteroidia</taxon>
        <taxon>Bacteroidales</taxon>
        <taxon>Bacteroidaceae</taxon>
        <taxon>Phocaeicola</taxon>
    </lineage>
</organism>